<name>F2NIB6_DESAR</name>
<dbReference type="HOGENOM" id="CLU_3250418_0_0_7"/>
<accession>F2NIB6</accession>
<protein>
    <submittedName>
        <fullName evidence="1">Uncharacterized protein</fullName>
    </submittedName>
</protein>
<evidence type="ECO:0000313" key="2">
    <source>
        <dbReference type="Proteomes" id="UP000000483"/>
    </source>
</evidence>
<dbReference type="EMBL" id="CP002629">
    <property type="protein sequence ID" value="AEB09885.1"/>
    <property type="molecule type" value="Genomic_DNA"/>
</dbReference>
<reference evidence="2" key="2">
    <citation type="submission" date="2011-03" db="EMBL/GenBank/DDBJ databases">
        <title>The complete genome of Desulfobacca acetoxidans DSM 11109.</title>
        <authorList>
            <consortium name="US DOE Joint Genome Institute (JGI-PGF)"/>
            <person name="Lucas S."/>
            <person name="Copeland A."/>
            <person name="Lapidus A."/>
            <person name="Bruce D."/>
            <person name="Goodwin L."/>
            <person name="Pitluck S."/>
            <person name="Peters L."/>
            <person name="Kyrpides N."/>
            <person name="Mavromatis K."/>
            <person name="Ivanova N."/>
            <person name="Ovchinnikova G."/>
            <person name="Teshima H."/>
            <person name="Detter J.C."/>
            <person name="Han C."/>
            <person name="Land M."/>
            <person name="Hauser L."/>
            <person name="Markowitz V."/>
            <person name="Cheng J.-F."/>
            <person name="Hugenholtz P."/>
            <person name="Woyke T."/>
            <person name="Wu D."/>
            <person name="Spring S."/>
            <person name="Schueler E."/>
            <person name="Brambilla E."/>
            <person name="Klenk H.-P."/>
            <person name="Eisen J.A."/>
        </authorList>
    </citation>
    <scope>NUCLEOTIDE SEQUENCE [LARGE SCALE GENOMIC DNA]</scope>
    <source>
        <strain evidence="2">ATCC 700848 / DSM 11109 / ASRB2</strain>
    </source>
</reference>
<reference evidence="1 2" key="1">
    <citation type="journal article" date="2011" name="Stand. Genomic Sci.">
        <title>Complete genome sequence of the acetate-degrading sulfate reducer Desulfobacca acetoxidans type strain (ASRB2).</title>
        <authorList>
            <person name="Goker M."/>
            <person name="Teshima H."/>
            <person name="Lapidus A."/>
            <person name="Nolan M."/>
            <person name="Lucas S."/>
            <person name="Hammon N."/>
            <person name="Deshpande S."/>
            <person name="Cheng J.F."/>
            <person name="Tapia R."/>
            <person name="Han C."/>
            <person name="Goodwin L."/>
            <person name="Pitluck S."/>
            <person name="Huntemann M."/>
            <person name="Liolios K."/>
            <person name="Ivanova N."/>
            <person name="Pagani I."/>
            <person name="Mavromatis K."/>
            <person name="Ovchinikova G."/>
            <person name="Pati A."/>
            <person name="Chen A."/>
            <person name="Palaniappan K."/>
            <person name="Land M."/>
            <person name="Hauser L."/>
            <person name="Brambilla E.M."/>
            <person name="Rohde M."/>
            <person name="Spring S."/>
            <person name="Detter J.C."/>
            <person name="Woyke T."/>
            <person name="Bristow J."/>
            <person name="Eisen J.A."/>
            <person name="Markowitz V."/>
            <person name="Hugenholtz P."/>
            <person name="Kyrpides N.C."/>
            <person name="Klenk H.P."/>
        </authorList>
    </citation>
    <scope>NUCLEOTIDE SEQUENCE [LARGE SCALE GENOMIC DNA]</scope>
    <source>
        <strain evidence="2">ATCC 700848 / DSM 11109 / ASRB2</strain>
    </source>
</reference>
<organism evidence="1 2">
    <name type="scientific">Desulfobacca acetoxidans (strain ATCC 700848 / DSM 11109 / ASRB2)</name>
    <dbReference type="NCBI Taxonomy" id="880072"/>
    <lineage>
        <taxon>Bacteria</taxon>
        <taxon>Pseudomonadati</taxon>
        <taxon>Thermodesulfobacteriota</taxon>
        <taxon>Desulfobaccia</taxon>
        <taxon>Desulfobaccales</taxon>
        <taxon>Desulfobaccaceae</taxon>
        <taxon>Desulfobacca</taxon>
    </lineage>
</organism>
<keyword evidence="2" id="KW-1185">Reference proteome</keyword>
<evidence type="ECO:0000313" key="1">
    <source>
        <dbReference type="EMBL" id="AEB09885.1"/>
    </source>
</evidence>
<dbReference type="AlphaFoldDB" id="F2NIB6"/>
<dbReference type="KEGG" id="dao:Desac_2056"/>
<dbReference type="Proteomes" id="UP000000483">
    <property type="component" value="Chromosome"/>
</dbReference>
<sequence>MEIGDKINHQNATDRQVQKYRAGGAHGSTPRQALCCQLILYI</sequence>
<gene>
    <name evidence="1" type="ordered locus">Desac_2056</name>
</gene>
<proteinExistence type="predicted"/>